<dbReference type="Proteomes" id="UP001153148">
    <property type="component" value="Unassembled WGS sequence"/>
</dbReference>
<evidence type="ECO:0000313" key="1">
    <source>
        <dbReference type="EMBL" id="CAG2068660.1"/>
    </source>
</evidence>
<name>A0ABN7PNH8_TIMPD</name>
<gene>
    <name evidence="1" type="ORF">TPAB3V08_LOCUS15603</name>
</gene>
<organism evidence="1 2">
    <name type="scientific">Timema podura</name>
    <name type="common">Walking stick</name>
    <dbReference type="NCBI Taxonomy" id="61482"/>
    <lineage>
        <taxon>Eukaryota</taxon>
        <taxon>Metazoa</taxon>
        <taxon>Ecdysozoa</taxon>
        <taxon>Arthropoda</taxon>
        <taxon>Hexapoda</taxon>
        <taxon>Insecta</taxon>
        <taxon>Pterygota</taxon>
        <taxon>Neoptera</taxon>
        <taxon>Polyneoptera</taxon>
        <taxon>Phasmatodea</taxon>
        <taxon>Timematodea</taxon>
        <taxon>Timematoidea</taxon>
        <taxon>Timematidae</taxon>
        <taxon>Timema</taxon>
    </lineage>
</organism>
<comment type="caution">
    <text evidence="1">The sequence shown here is derived from an EMBL/GenBank/DDBJ whole genome shotgun (WGS) entry which is preliminary data.</text>
</comment>
<dbReference type="EMBL" id="CAJPIN010097631">
    <property type="protein sequence ID" value="CAG2068660.1"/>
    <property type="molecule type" value="Genomic_DNA"/>
</dbReference>
<proteinExistence type="predicted"/>
<accession>A0ABN7PNH8</accession>
<reference evidence="1" key="1">
    <citation type="submission" date="2021-03" db="EMBL/GenBank/DDBJ databases">
        <authorList>
            <person name="Tran Van P."/>
        </authorList>
    </citation>
    <scope>NUCLEOTIDE SEQUENCE</scope>
</reference>
<keyword evidence="2" id="KW-1185">Reference proteome</keyword>
<evidence type="ECO:0000313" key="2">
    <source>
        <dbReference type="Proteomes" id="UP001153148"/>
    </source>
</evidence>
<sequence>MSDQELTQAEEERVSLSLQTDDIRKEISTTSRRITHLGGLITDVLVVTPLEKIAELIMQEGSLEDLVLIVNGAVHSFMEAYPDNPDFTTDEAKFIKNLMRLITILGEDERGGTFAAESRYYLAMCFEYCKLLPKIPKEGLEFRRWE</sequence>
<feature type="non-terminal residue" evidence="1">
    <location>
        <position position="146"/>
    </location>
</feature>
<protein>
    <submittedName>
        <fullName evidence="1">Uncharacterized protein</fullName>
    </submittedName>
</protein>